<evidence type="ECO:0000256" key="1">
    <source>
        <dbReference type="ARBA" id="ARBA00009175"/>
    </source>
</evidence>
<keyword evidence="7" id="KW-1185">Reference proteome</keyword>
<dbReference type="InterPro" id="IPR050682">
    <property type="entry name" value="ModA/WtpA"/>
</dbReference>
<dbReference type="Gene3D" id="3.40.190.10">
    <property type="entry name" value="Periplasmic binding protein-like II"/>
    <property type="match status" value="2"/>
</dbReference>
<dbReference type="GO" id="GO:0015689">
    <property type="term" value="P:molybdate ion transport"/>
    <property type="evidence" value="ECO:0007669"/>
    <property type="project" value="InterPro"/>
</dbReference>
<evidence type="ECO:0000313" key="7">
    <source>
        <dbReference type="Proteomes" id="UP000183263"/>
    </source>
</evidence>
<comment type="similarity">
    <text evidence="1">Belongs to the bacterial solute-binding protein ModA family.</text>
</comment>
<dbReference type="EMBL" id="FNDN01000021">
    <property type="protein sequence ID" value="SDJ27023.1"/>
    <property type="molecule type" value="Genomic_DNA"/>
</dbReference>
<feature type="binding site" evidence="4">
    <location>
        <position position="211"/>
    </location>
    <ligand>
        <name>molybdate</name>
        <dbReference type="ChEBI" id="CHEBI:36264"/>
    </ligand>
</feature>
<feature type="signal peptide" evidence="5">
    <location>
        <begin position="1"/>
        <end position="36"/>
    </location>
</feature>
<dbReference type="AlphaFoldDB" id="A0A1G8SCZ5"/>
<name>A0A1G8SCZ5_9NOCA</name>
<keyword evidence="2 4" id="KW-0479">Metal-binding</keyword>
<keyword evidence="3 5" id="KW-0732">Signal</keyword>
<sequence>MRSNIERSVVRRTGARRVGGVLAAAVMAVAVSAACASDDSGESAATTESAAGESITVFAAASLKNTFTEIGELYEAENPGSSVEFNFAGSSDLVAQLQQGASADVFASADTANMTKATDSGLVDGEPVDFASNTLTIVVAPGNPKGITALADLTADGTLLVTCAQQVPCGAATTKVEEAAGVDLTPVSEESSVTDVLNKVTSGQADAGLVYVTDAASAGDQVTEVPFVESDGVVNVYPIAVLSDSGSSASAQAFADLVTGAQGRAVLEEAGFAQP</sequence>
<dbReference type="OrthoDB" id="9785015at2"/>
<dbReference type="Pfam" id="PF13531">
    <property type="entry name" value="SBP_bac_11"/>
    <property type="match status" value="1"/>
</dbReference>
<dbReference type="PANTHER" id="PTHR30632:SF0">
    <property type="entry name" value="SULFATE-BINDING PROTEIN"/>
    <property type="match status" value="1"/>
</dbReference>
<dbReference type="InterPro" id="IPR010916">
    <property type="entry name" value="TonB_box_CS"/>
</dbReference>
<dbReference type="InterPro" id="IPR005950">
    <property type="entry name" value="ModA"/>
</dbReference>
<evidence type="ECO:0000256" key="4">
    <source>
        <dbReference type="PIRSR" id="PIRSR004846-1"/>
    </source>
</evidence>
<organism evidence="6 7">
    <name type="scientific">Rhodococcus triatomae</name>
    <dbReference type="NCBI Taxonomy" id="300028"/>
    <lineage>
        <taxon>Bacteria</taxon>
        <taxon>Bacillati</taxon>
        <taxon>Actinomycetota</taxon>
        <taxon>Actinomycetes</taxon>
        <taxon>Mycobacteriales</taxon>
        <taxon>Nocardiaceae</taxon>
        <taxon>Rhodococcus</taxon>
    </lineage>
</organism>
<feature type="binding site" evidence="4">
    <location>
        <position position="193"/>
    </location>
    <ligand>
        <name>molybdate</name>
        <dbReference type="ChEBI" id="CHEBI:36264"/>
    </ligand>
</feature>
<evidence type="ECO:0000256" key="2">
    <source>
        <dbReference type="ARBA" id="ARBA00022723"/>
    </source>
</evidence>
<dbReference type="CDD" id="cd13538">
    <property type="entry name" value="PBP2_ModA_like_1"/>
    <property type="match status" value="1"/>
</dbReference>
<dbReference type="PIRSF" id="PIRSF004846">
    <property type="entry name" value="ModA"/>
    <property type="match status" value="1"/>
</dbReference>
<dbReference type="SUPFAM" id="SSF53850">
    <property type="entry name" value="Periplasmic binding protein-like II"/>
    <property type="match status" value="1"/>
</dbReference>
<proteinExistence type="inferred from homology"/>
<keyword evidence="4" id="KW-0500">Molybdenum</keyword>
<gene>
    <name evidence="6" type="ORF">SAMN05444695_1214</name>
</gene>
<accession>A0A1G8SCZ5</accession>
<dbReference type="PANTHER" id="PTHR30632">
    <property type="entry name" value="MOLYBDATE-BINDING PERIPLASMIC PROTEIN"/>
    <property type="match status" value="1"/>
</dbReference>
<dbReference type="RefSeq" id="WP_083343333.1">
    <property type="nucleotide sequence ID" value="NZ_CP048813.1"/>
</dbReference>
<dbReference type="PROSITE" id="PS51257">
    <property type="entry name" value="PROKAR_LIPOPROTEIN"/>
    <property type="match status" value="1"/>
</dbReference>
<protein>
    <submittedName>
        <fullName evidence="6">Molybdate transport system substrate-binding protein</fullName>
    </submittedName>
</protein>
<evidence type="ECO:0000256" key="5">
    <source>
        <dbReference type="SAM" id="SignalP"/>
    </source>
</evidence>
<reference evidence="6 7" key="1">
    <citation type="submission" date="2016-10" db="EMBL/GenBank/DDBJ databases">
        <authorList>
            <person name="de Groot N.N."/>
        </authorList>
    </citation>
    <scope>NUCLEOTIDE SEQUENCE [LARGE SCALE GENOMIC DNA]</scope>
    <source>
        <strain evidence="6 7">DSM 44892</strain>
    </source>
</reference>
<dbReference type="PROSITE" id="PS00430">
    <property type="entry name" value="TONB_DEPENDENT_REC_1"/>
    <property type="match status" value="1"/>
</dbReference>
<feature type="chain" id="PRO_5038507464" evidence="5">
    <location>
        <begin position="37"/>
        <end position="275"/>
    </location>
</feature>
<dbReference type="GO" id="GO:0046872">
    <property type="term" value="F:metal ion binding"/>
    <property type="evidence" value="ECO:0007669"/>
    <property type="project" value="UniProtKB-KW"/>
</dbReference>
<evidence type="ECO:0000256" key="3">
    <source>
        <dbReference type="ARBA" id="ARBA00022729"/>
    </source>
</evidence>
<feature type="binding site" evidence="4">
    <location>
        <position position="90"/>
    </location>
    <ligand>
        <name>molybdate</name>
        <dbReference type="ChEBI" id="CHEBI:36264"/>
    </ligand>
</feature>
<dbReference type="NCBIfam" id="TIGR01256">
    <property type="entry name" value="modA"/>
    <property type="match status" value="1"/>
</dbReference>
<evidence type="ECO:0000313" key="6">
    <source>
        <dbReference type="EMBL" id="SDJ27023.1"/>
    </source>
</evidence>
<dbReference type="GO" id="GO:0030973">
    <property type="term" value="F:molybdate ion binding"/>
    <property type="evidence" value="ECO:0007669"/>
    <property type="project" value="TreeGrafter"/>
</dbReference>
<dbReference type="Proteomes" id="UP000183263">
    <property type="component" value="Unassembled WGS sequence"/>
</dbReference>
<feature type="binding site" evidence="4">
    <location>
        <position position="62"/>
    </location>
    <ligand>
        <name>molybdate</name>
        <dbReference type="ChEBI" id="CHEBI:36264"/>
    </ligand>
</feature>